<evidence type="ECO:0000259" key="5">
    <source>
        <dbReference type="Pfam" id="PF08450"/>
    </source>
</evidence>
<accession>A0AAP5EDG9</accession>
<organism evidence="6 7">
    <name type="scientific">Stenotrophomonas rhizophila</name>
    <dbReference type="NCBI Taxonomy" id="216778"/>
    <lineage>
        <taxon>Bacteria</taxon>
        <taxon>Pseudomonadati</taxon>
        <taxon>Pseudomonadota</taxon>
        <taxon>Gammaproteobacteria</taxon>
        <taxon>Lysobacterales</taxon>
        <taxon>Lysobacteraceae</taxon>
        <taxon>Stenotrophomonas</taxon>
    </lineage>
</organism>
<dbReference type="Gene3D" id="2.120.10.30">
    <property type="entry name" value="TolB, C-terminal domain"/>
    <property type="match status" value="1"/>
</dbReference>
<dbReference type="Proteomes" id="UP001226084">
    <property type="component" value="Unassembled WGS sequence"/>
</dbReference>
<dbReference type="InterPro" id="IPR013658">
    <property type="entry name" value="SGL"/>
</dbReference>
<dbReference type="RefSeq" id="WP_307106955.1">
    <property type="nucleotide sequence ID" value="NZ_JAUTAS010000001.1"/>
</dbReference>
<dbReference type="Pfam" id="PF08450">
    <property type="entry name" value="SGL"/>
    <property type="match status" value="1"/>
</dbReference>
<dbReference type="GO" id="GO:0004341">
    <property type="term" value="F:gluconolactonase activity"/>
    <property type="evidence" value="ECO:0007669"/>
    <property type="project" value="TreeGrafter"/>
</dbReference>
<gene>
    <name evidence="6" type="ORF">QE424_001760</name>
</gene>
<name>A0AAP5EDG9_9GAMM</name>
<keyword evidence="3" id="KW-0862">Zinc</keyword>
<feature type="binding site" evidence="3">
    <location>
        <position position="17"/>
    </location>
    <ligand>
        <name>a divalent metal cation</name>
        <dbReference type="ChEBI" id="CHEBI:60240"/>
    </ligand>
</feature>
<proteinExistence type="inferred from homology"/>
<feature type="region of interest" description="Disordered" evidence="4">
    <location>
        <begin position="307"/>
        <end position="331"/>
    </location>
</feature>
<reference evidence="6" key="1">
    <citation type="submission" date="2023-07" db="EMBL/GenBank/DDBJ databases">
        <title>Functional and genomic diversity of the sorghum phyllosphere microbiome.</title>
        <authorList>
            <person name="Shade A."/>
        </authorList>
    </citation>
    <scope>NUCLEOTIDE SEQUENCE</scope>
    <source>
        <strain evidence="6">SORGH_AS_0457</strain>
    </source>
</reference>
<dbReference type="GO" id="GO:0050021">
    <property type="term" value="F:L-arabinonolactonase activity"/>
    <property type="evidence" value="ECO:0007669"/>
    <property type="project" value="UniProtKB-EC"/>
</dbReference>
<dbReference type="InterPro" id="IPR005511">
    <property type="entry name" value="SMP-30"/>
</dbReference>
<evidence type="ECO:0000313" key="6">
    <source>
        <dbReference type="EMBL" id="MDQ1108601.1"/>
    </source>
</evidence>
<evidence type="ECO:0000256" key="1">
    <source>
        <dbReference type="ARBA" id="ARBA00008853"/>
    </source>
</evidence>
<keyword evidence="3" id="KW-0479">Metal-binding</keyword>
<feature type="binding site" evidence="3">
    <location>
        <position position="120"/>
    </location>
    <ligand>
        <name>substrate</name>
    </ligand>
</feature>
<dbReference type="AlphaFoldDB" id="A0AAP5EDG9"/>
<dbReference type="GO" id="GO:0019853">
    <property type="term" value="P:L-ascorbic acid biosynthetic process"/>
    <property type="evidence" value="ECO:0007669"/>
    <property type="project" value="TreeGrafter"/>
</dbReference>
<feature type="binding site" evidence="3">
    <location>
        <position position="122"/>
    </location>
    <ligand>
        <name>substrate</name>
    </ligand>
</feature>
<sequence>MTGPVRVAVPAGNTLGEGVLWCDREQVVYWTDIQQSQLWRYRPQDGAIARWPMPERLAAMALCEADGWLLLALASRLAFFHPERNEFRDLADTVAPAVGRPSGSPAPRGAGQRPALPELRANDGACDRQGRFVFGLLHEPAEGPKQAVAPFLRFNADLTLEILPLPTVAISNSIAFSPAGDTMYFCDSLQKQILRCDYGDTLGPAQLFVDLQAEPGEPDGSAVDADGGLWNARWGDARVVRYLPDGTEDRAIATPVSQPTRPAFGGSAYRTLFITSAHDGMHAATRAQDPLAGHLLSLDDAGFAGLPEARFAGDPNSLPPRAPRGTSAEIP</sequence>
<protein>
    <submittedName>
        <fullName evidence="6">L-arabinonolactonase</fullName>
        <ecNumber evidence="6">3.1.1.15</ecNumber>
    </submittedName>
</protein>
<dbReference type="GO" id="GO:0005509">
    <property type="term" value="F:calcium ion binding"/>
    <property type="evidence" value="ECO:0007669"/>
    <property type="project" value="TreeGrafter"/>
</dbReference>
<dbReference type="PANTHER" id="PTHR10907">
    <property type="entry name" value="REGUCALCIN"/>
    <property type="match status" value="1"/>
</dbReference>
<evidence type="ECO:0000256" key="2">
    <source>
        <dbReference type="PIRSR" id="PIRSR605511-1"/>
    </source>
</evidence>
<dbReference type="EMBL" id="JAUTAS010000001">
    <property type="protein sequence ID" value="MDQ1108601.1"/>
    <property type="molecule type" value="Genomic_DNA"/>
</dbReference>
<feature type="region of interest" description="Disordered" evidence="4">
    <location>
        <begin position="96"/>
        <end position="118"/>
    </location>
</feature>
<feature type="active site" description="Proton donor/acceptor" evidence="2">
    <location>
        <position position="219"/>
    </location>
</feature>
<dbReference type="InterPro" id="IPR011042">
    <property type="entry name" value="6-blade_b-propeller_TolB-like"/>
</dbReference>
<feature type="binding site" evidence="3">
    <location>
        <position position="219"/>
    </location>
    <ligand>
        <name>a divalent metal cation</name>
        <dbReference type="ChEBI" id="CHEBI:60240"/>
    </ligand>
</feature>
<comment type="caution">
    <text evidence="6">The sequence shown here is derived from an EMBL/GenBank/DDBJ whole genome shotgun (WGS) entry which is preliminary data.</text>
</comment>
<dbReference type="PRINTS" id="PR01790">
    <property type="entry name" value="SMP30FAMILY"/>
</dbReference>
<evidence type="ECO:0000313" key="7">
    <source>
        <dbReference type="Proteomes" id="UP001226084"/>
    </source>
</evidence>
<dbReference type="SUPFAM" id="SSF63829">
    <property type="entry name" value="Calcium-dependent phosphotriesterase"/>
    <property type="match status" value="1"/>
</dbReference>
<evidence type="ECO:0000256" key="3">
    <source>
        <dbReference type="PIRSR" id="PIRSR605511-2"/>
    </source>
</evidence>
<dbReference type="EC" id="3.1.1.15" evidence="6"/>
<feature type="binding site" evidence="3">
    <location>
        <position position="172"/>
    </location>
    <ligand>
        <name>a divalent metal cation</name>
        <dbReference type="ChEBI" id="CHEBI:60240"/>
    </ligand>
</feature>
<comment type="cofactor">
    <cofactor evidence="3">
        <name>Zn(2+)</name>
        <dbReference type="ChEBI" id="CHEBI:29105"/>
    </cofactor>
    <text evidence="3">Binds 1 divalent metal cation per subunit.</text>
</comment>
<keyword evidence="6" id="KW-0378">Hydrolase</keyword>
<evidence type="ECO:0000256" key="4">
    <source>
        <dbReference type="SAM" id="MobiDB-lite"/>
    </source>
</evidence>
<dbReference type="PANTHER" id="PTHR10907:SF47">
    <property type="entry name" value="REGUCALCIN"/>
    <property type="match status" value="1"/>
</dbReference>
<feature type="domain" description="SMP-30/Gluconolactonase/LRE-like region" evidence="5">
    <location>
        <begin position="15"/>
        <end position="278"/>
    </location>
</feature>
<comment type="similarity">
    <text evidence="1">Belongs to the SMP-30/CGR1 family.</text>
</comment>